<proteinExistence type="predicted"/>
<organism evidence="3 4">
    <name type="scientific">Paracoccus saliphilus</name>
    <dbReference type="NCBI Taxonomy" id="405559"/>
    <lineage>
        <taxon>Bacteria</taxon>
        <taxon>Pseudomonadati</taxon>
        <taxon>Pseudomonadota</taxon>
        <taxon>Alphaproteobacteria</taxon>
        <taxon>Rhodobacterales</taxon>
        <taxon>Paracoccaceae</taxon>
        <taxon>Paracoccus</taxon>
    </lineage>
</organism>
<dbReference type="InterPro" id="IPR008927">
    <property type="entry name" value="6-PGluconate_DH-like_C_sf"/>
</dbReference>
<dbReference type="PANTHER" id="PTHR21363:SF0">
    <property type="entry name" value="PREPHENATE DEHYDROGENASE [NADP(+)]"/>
    <property type="match status" value="1"/>
</dbReference>
<dbReference type="PROSITE" id="PS51176">
    <property type="entry name" value="PDH_ADH"/>
    <property type="match status" value="1"/>
</dbReference>
<dbReference type="PANTHER" id="PTHR21363">
    <property type="entry name" value="PREPHENATE DEHYDROGENASE"/>
    <property type="match status" value="1"/>
</dbReference>
<evidence type="ECO:0000256" key="1">
    <source>
        <dbReference type="ARBA" id="ARBA00023002"/>
    </source>
</evidence>
<keyword evidence="4" id="KW-1185">Reference proteome</keyword>
<dbReference type="EMBL" id="CP067140">
    <property type="protein sequence ID" value="WCR04638.1"/>
    <property type="molecule type" value="Genomic_DNA"/>
</dbReference>
<accession>A0ABY7SCF5</accession>
<dbReference type="SUPFAM" id="SSF51735">
    <property type="entry name" value="NAD(P)-binding Rossmann-fold domains"/>
    <property type="match status" value="1"/>
</dbReference>
<evidence type="ECO:0000259" key="2">
    <source>
        <dbReference type="PROSITE" id="PS51176"/>
    </source>
</evidence>
<sequence length="242" mass="26288">MTRPFMIIVGFGAFGELVARILADHADIAINDPSPKAQDKARALDIAVVDVSAVARADLIVLAVPASGLEDCLTGLSAFLRSGQVMIDTCSIKEEPVRLMRAILPETVEIVATHPMFGPQTARNGISGLQMVICPVRGQKWRPLAHFLRSVLGLQVLVTTPEEHDRQAAVTQGLTHLLAHALGNFEHSPKIRTRSFELLMEAVAMVSSDAPEVFEAIVRGNRYVPEVRRILLNALEGSNKTT</sequence>
<dbReference type="RefSeq" id="WP_084203138.1">
    <property type="nucleotide sequence ID" value="NZ_CP067140.1"/>
</dbReference>
<keyword evidence="1" id="KW-0560">Oxidoreductase</keyword>
<dbReference type="Gene3D" id="3.40.50.720">
    <property type="entry name" value="NAD(P)-binding Rossmann-like Domain"/>
    <property type="match status" value="1"/>
</dbReference>
<name>A0ABY7SCF5_9RHOB</name>
<protein>
    <submittedName>
        <fullName evidence="3">Prephenate dehydrogenase</fullName>
    </submittedName>
</protein>
<evidence type="ECO:0000313" key="4">
    <source>
        <dbReference type="Proteomes" id="UP001215549"/>
    </source>
</evidence>
<dbReference type="InterPro" id="IPR046826">
    <property type="entry name" value="PDH_N"/>
</dbReference>
<dbReference type="InterPro" id="IPR003099">
    <property type="entry name" value="Prephen_DH"/>
</dbReference>
<dbReference type="Proteomes" id="UP001215549">
    <property type="component" value="Chromosome"/>
</dbReference>
<gene>
    <name evidence="3" type="ORF">JHX88_07955</name>
</gene>
<dbReference type="InterPro" id="IPR036291">
    <property type="entry name" value="NAD(P)-bd_dom_sf"/>
</dbReference>
<feature type="domain" description="Prephenate/arogenate dehydrogenase" evidence="2">
    <location>
        <begin position="3"/>
        <end position="242"/>
    </location>
</feature>
<dbReference type="SUPFAM" id="SSF48179">
    <property type="entry name" value="6-phosphogluconate dehydrogenase C-terminal domain-like"/>
    <property type="match status" value="1"/>
</dbReference>
<dbReference type="InterPro" id="IPR050812">
    <property type="entry name" value="Preph/Arog_dehydrog"/>
</dbReference>
<evidence type="ECO:0000313" key="3">
    <source>
        <dbReference type="EMBL" id="WCR04638.1"/>
    </source>
</evidence>
<dbReference type="Pfam" id="PF02153">
    <property type="entry name" value="PDH_N"/>
    <property type="match status" value="1"/>
</dbReference>
<reference evidence="3 4" key="1">
    <citation type="submission" date="2021-01" db="EMBL/GenBank/DDBJ databases">
        <title>Biogeographic distribution of Paracoccus.</title>
        <authorList>
            <person name="Hollensteiner J."/>
            <person name="Leineberger J."/>
            <person name="Brinkhoff T."/>
            <person name="Daniel R."/>
        </authorList>
    </citation>
    <scope>NUCLEOTIDE SEQUENCE [LARGE SCALE GENOMIC DNA]</scope>
    <source>
        <strain evidence="3 4">DSM 18447</strain>
    </source>
</reference>